<accession>A0A8T9PYZ0</accession>
<dbReference type="AlphaFoldDB" id="A0A8T9PYZ0"/>
<dbReference type="RefSeq" id="WP_244673876.1">
    <property type="nucleotide sequence ID" value="NZ_CP095046.1"/>
</dbReference>
<name>A0A8T9PYZ0_9BACT</name>
<keyword evidence="2" id="KW-1185">Reference proteome</keyword>
<protein>
    <submittedName>
        <fullName evidence="1">Uncharacterized protein</fullName>
    </submittedName>
</protein>
<gene>
    <name evidence="1" type="ORF">MUN79_17145</name>
</gene>
<sequence>MNTVEGKFLIASPDKGLYVRLFDFYGLSGVKPSRLCPRATSPSSMPFRPWAPSWR</sequence>
<dbReference type="EMBL" id="CP095046">
    <property type="protein sequence ID" value="UOQ70454.1"/>
    <property type="molecule type" value="Genomic_DNA"/>
</dbReference>
<proteinExistence type="predicted"/>
<dbReference type="KEGG" id="hcu:MUN79_17145"/>
<dbReference type="Proteomes" id="UP000831796">
    <property type="component" value="Chromosome"/>
</dbReference>
<evidence type="ECO:0000313" key="2">
    <source>
        <dbReference type="Proteomes" id="UP000831796"/>
    </source>
</evidence>
<reference evidence="1" key="1">
    <citation type="submission" date="2022-04" db="EMBL/GenBank/DDBJ databases">
        <title>Hymenobacter sp. isolated from the air.</title>
        <authorList>
            <person name="Won M."/>
            <person name="Lee C.-M."/>
            <person name="Woen H.-Y."/>
            <person name="Kwon S.-W."/>
        </authorList>
    </citation>
    <scope>NUCLEOTIDE SEQUENCE</scope>
    <source>
        <strain evidence="1">5116S-3</strain>
    </source>
</reference>
<evidence type="ECO:0000313" key="1">
    <source>
        <dbReference type="EMBL" id="UOQ70454.1"/>
    </source>
</evidence>
<organism evidence="1 2">
    <name type="scientific">Hymenobacter cellulosilyticus</name>
    <dbReference type="NCBI Taxonomy" id="2932248"/>
    <lineage>
        <taxon>Bacteria</taxon>
        <taxon>Pseudomonadati</taxon>
        <taxon>Bacteroidota</taxon>
        <taxon>Cytophagia</taxon>
        <taxon>Cytophagales</taxon>
        <taxon>Hymenobacteraceae</taxon>
        <taxon>Hymenobacter</taxon>
    </lineage>
</organism>